<dbReference type="SUPFAM" id="SSF50475">
    <property type="entry name" value="FMN-binding split barrel"/>
    <property type="match status" value="1"/>
</dbReference>
<dbReference type="VEuPathDB" id="FungiDB:BO70DRAFT_363519"/>
<sequence>MGRTLTYPKRPSNTVNRYKHRATYDLGAIHSIINTSQVLHVSFNPGPSEPFPAILPMIGQMGSFDYPSASIDEPLDCYLHGYVSSRIMNLARDSEEGLPVCVAASKVDGLILSLTPNSHSYNYRSAILQGYAKLVTDEAEKLYAMELVTNSVLSDRWAHTRVPPDRAEMSSTVILKVRIVSGSGKIRDGGVSDEKKDTGNEEVANSVWTGVVPVWETFGEPIPSPGNKVAEVPGYIKSFVAGKNEENSTHAVKAIGVELPREKQH</sequence>
<dbReference type="InterPro" id="IPR012349">
    <property type="entry name" value="Split_barrel_FMN-bd"/>
</dbReference>
<evidence type="ECO:0000313" key="1">
    <source>
        <dbReference type="EMBL" id="PWY76959.1"/>
    </source>
</evidence>
<dbReference type="Proteomes" id="UP000247233">
    <property type="component" value="Unassembled WGS sequence"/>
</dbReference>
<dbReference type="GeneID" id="37065825"/>
<keyword evidence="2" id="KW-1185">Reference proteome</keyword>
<protein>
    <submittedName>
        <fullName evidence="1">Flavin-nucleotide-binding protein</fullName>
    </submittedName>
</protein>
<dbReference type="PANTHER" id="PTHR34071:SF2">
    <property type="entry name" value="FLAVIN-NUCLEOTIDE-BINDING PROTEIN"/>
    <property type="match status" value="1"/>
</dbReference>
<name>A0A317VTR3_9EURO</name>
<accession>A0A317VTR3</accession>
<organism evidence="1 2">
    <name type="scientific">Aspergillus heteromorphus CBS 117.55</name>
    <dbReference type="NCBI Taxonomy" id="1448321"/>
    <lineage>
        <taxon>Eukaryota</taxon>
        <taxon>Fungi</taxon>
        <taxon>Dikarya</taxon>
        <taxon>Ascomycota</taxon>
        <taxon>Pezizomycotina</taxon>
        <taxon>Eurotiomycetes</taxon>
        <taxon>Eurotiomycetidae</taxon>
        <taxon>Eurotiales</taxon>
        <taxon>Aspergillaceae</taxon>
        <taxon>Aspergillus</taxon>
        <taxon>Aspergillus subgen. Circumdati</taxon>
    </lineage>
</organism>
<dbReference type="Gene3D" id="2.30.110.10">
    <property type="entry name" value="Electron Transport, Fmn-binding Protein, Chain A"/>
    <property type="match status" value="1"/>
</dbReference>
<dbReference type="STRING" id="1448321.A0A317VTR3"/>
<reference evidence="1 2" key="1">
    <citation type="submission" date="2016-12" db="EMBL/GenBank/DDBJ databases">
        <title>The genomes of Aspergillus section Nigri reveals drivers in fungal speciation.</title>
        <authorList>
            <consortium name="DOE Joint Genome Institute"/>
            <person name="Vesth T.C."/>
            <person name="Nybo J."/>
            <person name="Theobald S."/>
            <person name="Brandl J."/>
            <person name="Frisvad J.C."/>
            <person name="Nielsen K.F."/>
            <person name="Lyhne E.K."/>
            <person name="Kogle M.E."/>
            <person name="Kuo A."/>
            <person name="Riley R."/>
            <person name="Clum A."/>
            <person name="Nolan M."/>
            <person name="Lipzen A."/>
            <person name="Salamov A."/>
            <person name="Henrissat B."/>
            <person name="Wiebenga A."/>
            <person name="De Vries R.P."/>
            <person name="Grigoriev I.V."/>
            <person name="Mortensen U.H."/>
            <person name="Andersen M.R."/>
            <person name="Baker S.E."/>
        </authorList>
    </citation>
    <scope>NUCLEOTIDE SEQUENCE [LARGE SCALE GENOMIC DNA]</scope>
    <source>
        <strain evidence="1 2">CBS 117.55</strain>
    </source>
</reference>
<evidence type="ECO:0000313" key="2">
    <source>
        <dbReference type="Proteomes" id="UP000247233"/>
    </source>
</evidence>
<dbReference type="EMBL" id="MSFL01000019">
    <property type="protein sequence ID" value="PWY76959.1"/>
    <property type="molecule type" value="Genomic_DNA"/>
</dbReference>
<gene>
    <name evidence="1" type="ORF">BO70DRAFT_363519</name>
</gene>
<comment type="caution">
    <text evidence="1">The sequence shown here is derived from an EMBL/GenBank/DDBJ whole genome shotgun (WGS) entry which is preliminary data.</text>
</comment>
<dbReference type="PANTHER" id="PTHR34071">
    <property type="entry name" value="5-NITROIMIDAZOLE ANTIBIOTICS RESISTANCE PROTEIN, NIMA-FAMILY-RELATED PROTEIN-RELATED"/>
    <property type="match status" value="1"/>
</dbReference>
<dbReference type="AlphaFoldDB" id="A0A317VTR3"/>
<dbReference type="InterPro" id="IPR024747">
    <property type="entry name" value="Pyridox_Oxase-rel"/>
</dbReference>
<proteinExistence type="predicted"/>
<dbReference type="RefSeq" id="XP_025397720.1">
    <property type="nucleotide sequence ID" value="XM_025543588.1"/>
</dbReference>
<dbReference type="Pfam" id="PF12900">
    <property type="entry name" value="Pyridox_ox_2"/>
    <property type="match status" value="1"/>
</dbReference>
<dbReference type="OrthoDB" id="444432at2759"/>